<feature type="domain" description="Protein kinase" evidence="1">
    <location>
        <begin position="168"/>
        <end position="496"/>
    </location>
</feature>
<sequence length="804" mass="90649">MEAFGLAGSVIHLVGLCRGITDAVQYLHARIDSEHGDYRRSLRELQEAIDHTRTQVSKANDIISAGLEENYNLATKQAVKDIGSAVQSLDGVWHDTGKIPSRAATWGTRRRRPSHITIKRWPKVTRLSPHAAIPVDDLNFIEDISGRISEIAPDPPFYDFGNSSRSIFDEAEAIKSGGTSQVFRVRIHLGHIDYGGEGKKEVAFAVKKINGTFQDYARERDAYQRLSLAQNPHPHIVPLLATYRMEGKYHFVFPFANCDLAMYLRHQPRPSNAKRSLEWFGGQMRGLADALTTVHGRYRDSQQAQRGIYGVHGDIKPENILCFGSDDRWTAFALTDFGSSYFCTAEEKDIPKGLKHTPVYRAPEIDTTGGITQAYDIWSLGCVYAEAITWFLEGKAGMAKLIEARLDEEDNSPNRDAFFRLKYDKRGGLTAKLKPEVQRLLISLRGNSQSTPFIDDMLYIVLEGMFKINMNERMSAREILDALTQMCIKLENDPAYSEPRGGNPDRLMGVPIEMVHTNQNASRQRLDRTVDANYYTNTTTQSLSDAATQIGLKLRFACPFHKAGILVSVHHRACEGPGWIDVNKVKEHLFRCHLQKKYKGKHICRRCDTSFETDELLLAHQHQEPPCPKKKPEEAVYGMLSREQAARLRSLKRKSSKESDEDRWFDIYRIVFPSFNRKLESISPYHESNSTSLSTLNSTSSNGISQYKDYLRNRGAEEYAARLAKMGINITLEAAAKLLELQVKDLENFDETMREPVRAYGIPTVASHEKTGDSAPTGLSGSSDLFGQFQLLTRFGDDKEHGGD</sequence>
<accession>A0A9P9KMT0</accession>
<evidence type="ECO:0000313" key="2">
    <source>
        <dbReference type="EMBL" id="KAH7259544.1"/>
    </source>
</evidence>
<dbReference type="PANTHER" id="PTHR24359">
    <property type="entry name" value="SERINE/THREONINE-PROTEIN KINASE SBK1"/>
    <property type="match status" value="1"/>
</dbReference>
<dbReference type="PANTHER" id="PTHR24359:SF1">
    <property type="entry name" value="INHIBITOR OF NUCLEAR FACTOR KAPPA-B KINASE EPSILON SUBUNIT HOMOLOG 1-RELATED"/>
    <property type="match status" value="1"/>
</dbReference>
<proteinExistence type="predicted"/>
<dbReference type="GO" id="GO:0004674">
    <property type="term" value="F:protein serine/threonine kinase activity"/>
    <property type="evidence" value="ECO:0007669"/>
    <property type="project" value="TreeGrafter"/>
</dbReference>
<dbReference type="RefSeq" id="XP_046052252.1">
    <property type="nucleotide sequence ID" value="XM_046192326.1"/>
</dbReference>
<dbReference type="Proteomes" id="UP000720189">
    <property type="component" value="Unassembled WGS sequence"/>
</dbReference>
<name>A0A9P9KMT0_FUSRE</name>
<evidence type="ECO:0000259" key="1">
    <source>
        <dbReference type="PROSITE" id="PS50011"/>
    </source>
</evidence>
<dbReference type="GeneID" id="70222280"/>
<dbReference type="Gene3D" id="1.10.510.10">
    <property type="entry name" value="Transferase(Phosphotransferase) domain 1"/>
    <property type="match status" value="1"/>
</dbReference>
<gene>
    <name evidence="2" type="ORF">BKA55DRAFT_562739</name>
</gene>
<dbReference type="SMART" id="SM00220">
    <property type="entry name" value="S_TKc"/>
    <property type="match status" value="1"/>
</dbReference>
<dbReference type="PROSITE" id="PS50011">
    <property type="entry name" value="PROTEIN_KINASE_DOM"/>
    <property type="match status" value="1"/>
</dbReference>
<keyword evidence="2" id="KW-0808">Transferase</keyword>
<dbReference type="OrthoDB" id="1046782at2759"/>
<dbReference type="GO" id="GO:0005524">
    <property type="term" value="F:ATP binding"/>
    <property type="evidence" value="ECO:0007669"/>
    <property type="project" value="InterPro"/>
</dbReference>
<evidence type="ECO:0000313" key="3">
    <source>
        <dbReference type="Proteomes" id="UP000720189"/>
    </source>
</evidence>
<reference evidence="2" key="1">
    <citation type="journal article" date="2021" name="Nat. Commun.">
        <title>Genetic determinants of endophytism in the Arabidopsis root mycobiome.</title>
        <authorList>
            <person name="Mesny F."/>
            <person name="Miyauchi S."/>
            <person name="Thiergart T."/>
            <person name="Pickel B."/>
            <person name="Atanasova L."/>
            <person name="Karlsson M."/>
            <person name="Huettel B."/>
            <person name="Barry K.W."/>
            <person name="Haridas S."/>
            <person name="Chen C."/>
            <person name="Bauer D."/>
            <person name="Andreopoulos W."/>
            <person name="Pangilinan J."/>
            <person name="LaButti K."/>
            <person name="Riley R."/>
            <person name="Lipzen A."/>
            <person name="Clum A."/>
            <person name="Drula E."/>
            <person name="Henrissat B."/>
            <person name="Kohler A."/>
            <person name="Grigoriev I.V."/>
            <person name="Martin F.M."/>
            <person name="Hacquard S."/>
        </authorList>
    </citation>
    <scope>NUCLEOTIDE SEQUENCE</scope>
    <source>
        <strain evidence="2">MPI-CAGE-AT-0023</strain>
    </source>
</reference>
<dbReference type="AlphaFoldDB" id="A0A9P9KMT0"/>
<comment type="caution">
    <text evidence="2">The sequence shown here is derived from an EMBL/GenBank/DDBJ whole genome shotgun (WGS) entry which is preliminary data.</text>
</comment>
<keyword evidence="2" id="KW-0418">Kinase</keyword>
<dbReference type="Pfam" id="PF00069">
    <property type="entry name" value="Pkinase"/>
    <property type="match status" value="1"/>
</dbReference>
<dbReference type="InterPro" id="IPR011009">
    <property type="entry name" value="Kinase-like_dom_sf"/>
</dbReference>
<organism evidence="2 3">
    <name type="scientific">Fusarium redolens</name>
    <dbReference type="NCBI Taxonomy" id="48865"/>
    <lineage>
        <taxon>Eukaryota</taxon>
        <taxon>Fungi</taxon>
        <taxon>Dikarya</taxon>
        <taxon>Ascomycota</taxon>
        <taxon>Pezizomycotina</taxon>
        <taxon>Sordariomycetes</taxon>
        <taxon>Hypocreomycetidae</taxon>
        <taxon>Hypocreales</taxon>
        <taxon>Nectriaceae</taxon>
        <taxon>Fusarium</taxon>
        <taxon>Fusarium redolens species complex</taxon>
    </lineage>
</organism>
<keyword evidence="3" id="KW-1185">Reference proteome</keyword>
<protein>
    <submittedName>
        <fullName evidence="2">Kinase-like domain-containing protein</fullName>
    </submittedName>
</protein>
<dbReference type="InterPro" id="IPR000719">
    <property type="entry name" value="Prot_kinase_dom"/>
</dbReference>
<dbReference type="EMBL" id="JAGMUX010000005">
    <property type="protein sequence ID" value="KAH7259544.1"/>
    <property type="molecule type" value="Genomic_DNA"/>
</dbReference>
<dbReference type="SUPFAM" id="SSF56112">
    <property type="entry name" value="Protein kinase-like (PK-like)"/>
    <property type="match status" value="1"/>
</dbReference>